<dbReference type="SUPFAM" id="SSF63712">
    <property type="entry name" value="Nicotinic receptor ligand binding domain-like"/>
    <property type="match status" value="2"/>
</dbReference>
<name>A0A183C8U0_GLOPA</name>
<evidence type="ECO:0000256" key="11">
    <source>
        <dbReference type="PROSITE-ProRule" id="PRU10141"/>
    </source>
</evidence>
<keyword evidence="11" id="KW-0547">Nucleotide-binding</keyword>
<dbReference type="Gene3D" id="1.10.510.10">
    <property type="entry name" value="Transferase(Phosphotransferase) domain 1"/>
    <property type="match status" value="1"/>
</dbReference>
<evidence type="ECO:0000256" key="2">
    <source>
        <dbReference type="ARBA" id="ARBA00009237"/>
    </source>
</evidence>
<keyword evidence="7 12" id="KW-0472">Membrane</keyword>
<dbReference type="Gene3D" id="1.20.58.390">
    <property type="entry name" value="Neurotransmitter-gated ion-channel transmembrane domain"/>
    <property type="match status" value="2"/>
</dbReference>
<comment type="similarity">
    <text evidence="2">Belongs to the ligand-gated ion channel (TC 1.A.9) family. Acetylcholine receptor (TC 1.A.9.1) subfamily.</text>
</comment>
<dbReference type="GO" id="GO:0004672">
    <property type="term" value="F:protein kinase activity"/>
    <property type="evidence" value="ECO:0007669"/>
    <property type="project" value="InterPro"/>
</dbReference>
<evidence type="ECO:0000313" key="16">
    <source>
        <dbReference type="WBParaSite" id="GPLIN_000928600"/>
    </source>
</evidence>
<feature type="transmembrane region" description="Helical" evidence="12">
    <location>
        <begin position="595"/>
        <end position="619"/>
    </location>
</feature>
<dbReference type="InterPro" id="IPR038050">
    <property type="entry name" value="Neuro_actylchol_rec"/>
</dbReference>
<feature type="compositionally biased region" description="Low complexity" evidence="13">
    <location>
        <begin position="497"/>
        <end position="515"/>
    </location>
</feature>
<reference evidence="15" key="1">
    <citation type="submission" date="2014-05" db="EMBL/GenBank/DDBJ databases">
        <title>The genome and life-stage specific transcriptomes of Globodera pallida elucidate key aspects of plant parasitism by a cyst nematode.</title>
        <authorList>
            <person name="Cotton J.A."/>
            <person name="Lilley C.J."/>
            <person name="Jones L.M."/>
            <person name="Kikuchi T."/>
            <person name="Reid A.J."/>
            <person name="Thorpe P."/>
            <person name="Tsai I.J."/>
            <person name="Beasley H."/>
            <person name="Blok V."/>
            <person name="Cock P.J.A."/>
            <person name="Van den Akker S.E."/>
            <person name="Holroyd N."/>
            <person name="Hunt M."/>
            <person name="Mantelin S."/>
            <person name="Naghra H."/>
            <person name="Pain A."/>
            <person name="Palomares-Rius J.E."/>
            <person name="Zarowiecki M."/>
            <person name="Berriman M."/>
            <person name="Jones J.T."/>
            <person name="Urwin P.E."/>
        </authorList>
    </citation>
    <scope>NUCLEOTIDE SEQUENCE [LARGE SCALE GENOMIC DNA]</scope>
    <source>
        <strain evidence="15">Lindley</strain>
    </source>
</reference>
<evidence type="ECO:0000256" key="9">
    <source>
        <dbReference type="ARBA" id="ARBA00023286"/>
    </source>
</evidence>
<evidence type="ECO:0000256" key="13">
    <source>
        <dbReference type="SAM" id="MobiDB-lite"/>
    </source>
</evidence>
<feature type="signal peptide" evidence="12">
    <location>
        <begin position="1"/>
        <end position="24"/>
    </location>
</feature>
<accession>A0A183C8U0</accession>
<dbReference type="GO" id="GO:0005230">
    <property type="term" value="F:extracellular ligand-gated monoatomic ion channel activity"/>
    <property type="evidence" value="ECO:0007669"/>
    <property type="project" value="InterPro"/>
</dbReference>
<evidence type="ECO:0000256" key="6">
    <source>
        <dbReference type="ARBA" id="ARBA00023065"/>
    </source>
</evidence>
<dbReference type="SUPFAM" id="SSF90112">
    <property type="entry name" value="Neurotransmitter-gated ion-channel transmembrane pore"/>
    <property type="match status" value="2"/>
</dbReference>
<proteinExistence type="inferred from homology"/>
<sequence length="1419" mass="160713">MGTMFGLHKIYIFLLPLLCALVLGTESVASTQMKLIQDLLENYDRKAKPTWDNIRPVNVTFSMDLYQILELNEPQQYLLLNAWIIERWHDEFLYWNPTDYANISELRLPYDCIWLPDTTLYNSLVMKDDDSRRLLNAKLTTNMSRKAVLVEMLYPTIYKFSCLLNLRYFPYDLQECTMTFSSWTYDNKGIDYVPYSDAIGTSNYLENEGWYLLKSTMRREEVKYSCCPNKYTLLKLTLYLRRKPLFYLINLIIPTAIITLIAIVGFFTTSSASGMREEKVSLGITTLLSMSILMLMVSDQMPTTSTFIPLIGWFILGMIGVISLGTLASSVVIAVQKRGRLGERLTKRAVRIARIFCAISYTELPLHLRKGTREHALAPPPSATYRRAAKLATRLANRQTDDGGEGATTAPPPVPPKKRSFVQMLRGRRAAASSAAAAHLTTNCGGTIPTDKSTEPLIVAAGGGVEKYEASMRRRSSCAAANGMDAATVPAAAGFSSARSSAMPSPQAAAPSRPSAFKHQQHSSTAVLMPFSLAMISADDGSEETSQASGLVSPSGRAPQNELRNAVGLFNENLRLSRQLAVKEFEWLATIVERCCFIVFVIMFFFLSIGINLLGYWHWAHPARAFNNYTFVNRTTGQPLLDALNSTTNSSSTRNNLSESQRRRPFGAFGHNVTRRASLDMLSYTEGPEFVYTAGSTSSVTKLHRRPTPDMFNTFTITDVPLMRLTRDILAPGRYDVRVRPIIDHAKPLKVHISMSLYQIIEVNEPAQNIKMNVWMIQKWHDEMLHWDPREYDLINSTILPHEVLWIPDTYVYNSVVMNADETERYMNIRADSLFWDSRQGATMSFLYPAIYTVTCRLNIRYFPYDQQNCTLTISSWTNSKSALDYYADEQVNLASYIPNEEWDVASFRIFRHEYKYACCPEPWVILEASIVLRRKPLYYVINLIIPTSIITLVAITGFFTPASTADDRTEKINLGITTLLAMSILMLMVSDQMPTTSEFVPLIAWFYLSIIIIISIGTFLTSVILSVQSRRQYGQLPALHLRCLFFVKLAKWLCLSVPPPLLALWEELNDHPLAAVERKRKSYFFLRRPQRRMAHELVSLGAGTRVSRRWTIIRKLGAGSFGAVYLCKNDQGEQAALKTEAVDAKPLLTTEARVMRSVDKLPEGDKKHFCRCLDHGRDEQKDAQTGTMKSFNFVVMSLVGRGLDGLVREAGGRFSPGTAIGISIQMLNALKVLHQVGYIHRDIKPGNSTIGRPESSEQRLLYLIDFGLARKYQTENEKHRHSRDKRKFRGSPKYAAISAHKSREYSRQSDIESWFYVLIKLYKGALPWTGAGQESAIGAVKCLRQNDKPEIRQKATADLLAGCPKEFGKILTHIDSLRSDDCPDYALIERILRDYLSKNNIQEHPYDWEVGRRNSETD</sequence>
<keyword evidence="10 12" id="KW-0407">Ion channel</keyword>
<feature type="region of interest" description="Disordered" evidence="13">
    <location>
        <begin position="497"/>
        <end position="516"/>
    </location>
</feature>
<dbReference type="SUPFAM" id="SSF56112">
    <property type="entry name" value="Protein kinase-like (PK-like)"/>
    <property type="match status" value="1"/>
</dbReference>
<dbReference type="CDD" id="cd18997">
    <property type="entry name" value="LGIC_ECD_nAChR"/>
    <property type="match status" value="2"/>
</dbReference>
<keyword evidence="15" id="KW-1185">Reference proteome</keyword>
<dbReference type="GO" id="GO:0005524">
    <property type="term" value="F:ATP binding"/>
    <property type="evidence" value="ECO:0007669"/>
    <property type="project" value="UniProtKB-UniRule"/>
</dbReference>
<feature type="transmembrane region" description="Helical" evidence="12">
    <location>
        <begin position="245"/>
        <end position="268"/>
    </location>
</feature>
<dbReference type="SMART" id="SM00220">
    <property type="entry name" value="S_TKc"/>
    <property type="match status" value="1"/>
</dbReference>
<evidence type="ECO:0000259" key="14">
    <source>
        <dbReference type="PROSITE" id="PS50011"/>
    </source>
</evidence>
<dbReference type="InterPro" id="IPR006029">
    <property type="entry name" value="Neurotrans-gated_channel_TM"/>
</dbReference>
<feature type="transmembrane region" description="Helical" evidence="12">
    <location>
        <begin position="1003"/>
        <end position="1026"/>
    </location>
</feature>
<dbReference type="FunFam" id="2.70.170.10:FF:000031">
    <property type="entry name" value="AcetylCholine Receptor"/>
    <property type="match status" value="2"/>
</dbReference>
<evidence type="ECO:0000256" key="8">
    <source>
        <dbReference type="ARBA" id="ARBA00023180"/>
    </source>
</evidence>
<dbReference type="PROSITE" id="PS00236">
    <property type="entry name" value="NEUROTR_ION_CHANNEL"/>
    <property type="match status" value="2"/>
</dbReference>
<dbReference type="Pfam" id="PF02932">
    <property type="entry name" value="Neur_chan_memb"/>
    <property type="match status" value="2"/>
</dbReference>
<keyword evidence="5 12" id="KW-1133">Transmembrane helix</keyword>
<dbReference type="InterPro" id="IPR006202">
    <property type="entry name" value="Neur_chan_lig-bd"/>
</dbReference>
<protein>
    <submittedName>
        <fullName evidence="16">Protein kinase domain-containing protein</fullName>
    </submittedName>
</protein>
<evidence type="ECO:0000256" key="12">
    <source>
        <dbReference type="RuleBase" id="RU000687"/>
    </source>
</evidence>
<dbReference type="PROSITE" id="PS50011">
    <property type="entry name" value="PROTEIN_KINASE_DOM"/>
    <property type="match status" value="1"/>
</dbReference>
<dbReference type="GO" id="GO:0005886">
    <property type="term" value="C:plasma membrane"/>
    <property type="evidence" value="ECO:0007669"/>
    <property type="project" value="UniProtKB-SubCell"/>
</dbReference>
<feature type="transmembrane region" description="Helical" evidence="12">
    <location>
        <begin position="938"/>
        <end position="961"/>
    </location>
</feature>
<dbReference type="Proteomes" id="UP000050741">
    <property type="component" value="Unassembled WGS sequence"/>
</dbReference>
<evidence type="ECO:0000256" key="7">
    <source>
        <dbReference type="ARBA" id="ARBA00023136"/>
    </source>
</evidence>
<feature type="domain" description="Protein kinase" evidence="14">
    <location>
        <begin position="1111"/>
        <end position="1397"/>
    </location>
</feature>
<keyword evidence="3 12" id="KW-0812">Transmembrane</keyword>
<reference evidence="16" key="2">
    <citation type="submission" date="2016-06" db="UniProtKB">
        <authorList>
            <consortium name="WormBaseParasite"/>
        </authorList>
    </citation>
    <scope>IDENTIFICATION</scope>
</reference>
<evidence type="ECO:0000256" key="1">
    <source>
        <dbReference type="ARBA" id="ARBA00004651"/>
    </source>
</evidence>
<feature type="transmembrane region" description="Helical" evidence="12">
    <location>
        <begin position="973"/>
        <end position="991"/>
    </location>
</feature>
<dbReference type="InterPro" id="IPR018000">
    <property type="entry name" value="Neurotransmitter_ion_chnl_CS"/>
</dbReference>
<feature type="binding site" evidence="11">
    <location>
        <position position="1139"/>
    </location>
    <ligand>
        <name>ATP</name>
        <dbReference type="ChEBI" id="CHEBI:30616"/>
    </ligand>
</feature>
<comment type="caution">
    <text evidence="12">Lacks conserved residue(s) required for the propagation of feature annotation.</text>
</comment>
<dbReference type="GO" id="GO:0004888">
    <property type="term" value="F:transmembrane signaling receptor activity"/>
    <property type="evidence" value="ECO:0007669"/>
    <property type="project" value="InterPro"/>
</dbReference>
<dbReference type="WBParaSite" id="GPLIN_000928600">
    <property type="protein sequence ID" value="GPLIN_000928600"/>
    <property type="gene ID" value="GPLIN_000928600"/>
</dbReference>
<organism evidence="15 16">
    <name type="scientific">Globodera pallida</name>
    <name type="common">Potato cyst nematode worm</name>
    <name type="synonym">Heterodera pallida</name>
    <dbReference type="NCBI Taxonomy" id="36090"/>
    <lineage>
        <taxon>Eukaryota</taxon>
        <taxon>Metazoa</taxon>
        <taxon>Ecdysozoa</taxon>
        <taxon>Nematoda</taxon>
        <taxon>Chromadorea</taxon>
        <taxon>Rhabditida</taxon>
        <taxon>Tylenchina</taxon>
        <taxon>Tylenchomorpha</taxon>
        <taxon>Tylenchoidea</taxon>
        <taxon>Heteroderidae</taxon>
        <taxon>Heteroderinae</taxon>
        <taxon>Globodera</taxon>
    </lineage>
</organism>
<dbReference type="Pfam" id="PF02931">
    <property type="entry name" value="Neur_chan_LBD"/>
    <property type="match status" value="2"/>
</dbReference>
<dbReference type="PANTHER" id="PTHR18945">
    <property type="entry name" value="NEUROTRANSMITTER GATED ION CHANNEL"/>
    <property type="match status" value="1"/>
</dbReference>
<dbReference type="InterPro" id="IPR011009">
    <property type="entry name" value="Kinase-like_dom_sf"/>
</dbReference>
<dbReference type="InterPro" id="IPR036719">
    <property type="entry name" value="Neuro-gated_channel_TM_sf"/>
</dbReference>
<feature type="region of interest" description="Disordered" evidence="13">
    <location>
        <begin position="397"/>
        <end position="419"/>
    </location>
</feature>
<dbReference type="FunFam" id="1.20.58.390:FF:000049">
    <property type="entry name" value="AcetylCholine Receptor"/>
    <property type="match status" value="1"/>
</dbReference>
<evidence type="ECO:0000256" key="4">
    <source>
        <dbReference type="ARBA" id="ARBA00022729"/>
    </source>
</evidence>
<dbReference type="InterPro" id="IPR006201">
    <property type="entry name" value="Neur_channel"/>
</dbReference>
<dbReference type="Pfam" id="PF00069">
    <property type="entry name" value="Pkinase"/>
    <property type="match status" value="1"/>
</dbReference>
<dbReference type="PRINTS" id="PR00252">
    <property type="entry name" value="NRIONCHANNEL"/>
</dbReference>
<feature type="transmembrane region" description="Helical" evidence="12">
    <location>
        <begin position="310"/>
        <end position="335"/>
    </location>
</feature>
<dbReference type="PROSITE" id="PS00107">
    <property type="entry name" value="PROTEIN_KINASE_ATP"/>
    <property type="match status" value="1"/>
</dbReference>
<keyword evidence="8" id="KW-0325">Glycoprotein</keyword>
<comment type="subcellular location">
    <subcellularLocation>
        <location evidence="1">Cell membrane</location>
        <topology evidence="1">Multi-pass membrane protein</topology>
    </subcellularLocation>
</comment>
<dbReference type="InterPro" id="IPR036734">
    <property type="entry name" value="Neur_chan_lig-bd_sf"/>
</dbReference>
<evidence type="ECO:0000313" key="15">
    <source>
        <dbReference type="Proteomes" id="UP000050741"/>
    </source>
</evidence>
<dbReference type="InterPro" id="IPR017441">
    <property type="entry name" value="Protein_kinase_ATP_BS"/>
</dbReference>
<dbReference type="CDD" id="cd19051">
    <property type="entry name" value="LGIC_TM_cation"/>
    <property type="match status" value="2"/>
</dbReference>
<keyword evidence="12" id="KW-0813">Transport</keyword>
<evidence type="ECO:0000256" key="10">
    <source>
        <dbReference type="ARBA" id="ARBA00023303"/>
    </source>
</evidence>
<dbReference type="InterPro" id="IPR000719">
    <property type="entry name" value="Prot_kinase_dom"/>
</dbReference>
<dbReference type="Gene3D" id="2.70.170.10">
    <property type="entry name" value="Neurotransmitter-gated ion-channel ligand-binding domain"/>
    <property type="match status" value="2"/>
</dbReference>
<feature type="transmembrane region" description="Helical" evidence="12">
    <location>
        <begin position="280"/>
        <end position="298"/>
    </location>
</feature>
<evidence type="ECO:0000256" key="5">
    <source>
        <dbReference type="ARBA" id="ARBA00022989"/>
    </source>
</evidence>
<keyword evidence="9" id="KW-1071">Ligand-gated ion channel</keyword>
<keyword evidence="4 12" id="KW-0732">Signal</keyword>
<feature type="chain" id="PRO_5022258159" evidence="12">
    <location>
        <begin position="25"/>
        <end position="1419"/>
    </location>
</feature>
<keyword evidence="6 12" id="KW-0406">Ion transport</keyword>
<evidence type="ECO:0000256" key="3">
    <source>
        <dbReference type="ARBA" id="ARBA00022692"/>
    </source>
</evidence>
<keyword evidence="11" id="KW-0067">ATP-binding</keyword>